<dbReference type="GO" id="GO:0005345">
    <property type="term" value="F:purine nucleobase transmembrane transporter activity"/>
    <property type="evidence" value="ECO:0007669"/>
    <property type="project" value="TreeGrafter"/>
</dbReference>
<keyword evidence="10" id="KW-1185">Reference proteome</keyword>
<evidence type="ECO:0000256" key="5">
    <source>
        <dbReference type="ARBA" id="ARBA00022692"/>
    </source>
</evidence>
<dbReference type="PANTHER" id="PTHR43337">
    <property type="entry name" value="XANTHINE/URACIL PERMEASE C887.17-RELATED"/>
    <property type="match status" value="1"/>
</dbReference>
<dbReference type="PANTHER" id="PTHR43337:SF1">
    <property type="entry name" value="XANTHINE_URACIL PERMEASE C887.17-RELATED"/>
    <property type="match status" value="1"/>
</dbReference>
<dbReference type="InterPro" id="IPR045018">
    <property type="entry name" value="Azg-like"/>
</dbReference>
<sequence>MEKIFKLKEHNTSVQTEVLAGITTFLAMAYILAVNPAILSEAGLDKNAVFTATALSAAIATMAMAFLANLPVALASGMGLNAFFTYSVVIGYGFSPASALTAVFLEGILFILLSLINVREAIINSIPTNLKKAVAAGIGIFITFIALQNSGIIVKNEATLVGLGSFAGNSSAVLALIGLVITCTLFILKVPGAILLGILATTIIGIPMKITAPFGGWQGWMPISIPAAPQLFHFDFSNVLSLKFFTVFFSFLFVDIFDTVGTLLGVSEQAGLTDKDGKIPKVKEALLADAIGTAIGAAMGTSTVTSYVESTSGVAAGGKTGLTAFTTAVMFILALLFSPVFLLIPAAATAPALIIVGFLMMSQAGNINYKDPTEGIPAFLTMIMMPFAYSVAEGIVYGILSYVILKVLTGKFKDVHVVTFVLFIIFAIRFFVNML</sequence>
<evidence type="ECO:0000256" key="6">
    <source>
        <dbReference type="ARBA" id="ARBA00022989"/>
    </source>
</evidence>
<evidence type="ECO:0000256" key="8">
    <source>
        <dbReference type="PIRNR" id="PIRNR005353"/>
    </source>
</evidence>
<proteinExistence type="inferred from homology"/>
<evidence type="ECO:0000256" key="1">
    <source>
        <dbReference type="ARBA" id="ARBA00004651"/>
    </source>
</evidence>
<dbReference type="AlphaFoldDB" id="A0A0B7GUR6"/>
<keyword evidence="6 8" id="KW-1133">Transmembrane helix</keyword>
<comment type="similarity">
    <text evidence="2 8">Belongs to the nucleobase:cation symporter-2 (NCS2) (TC 2.A.40) family. Azg-like subfamily.</text>
</comment>
<keyword evidence="5 8" id="KW-0812">Transmembrane</keyword>
<dbReference type="GeneID" id="57752032"/>
<dbReference type="EMBL" id="CDNC01000009">
    <property type="protein sequence ID" value="CEM61292.1"/>
    <property type="molecule type" value="Genomic_DNA"/>
</dbReference>
<evidence type="ECO:0000256" key="4">
    <source>
        <dbReference type="ARBA" id="ARBA00022475"/>
    </source>
</evidence>
<dbReference type="GO" id="GO:0005886">
    <property type="term" value="C:plasma membrane"/>
    <property type="evidence" value="ECO:0007669"/>
    <property type="project" value="UniProtKB-SubCell"/>
</dbReference>
<keyword evidence="7 8" id="KW-0472">Membrane</keyword>
<dbReference type="Proteomes" id="UP000042527">
    <property type="component" value="Unassembled WGS sequence"/>
</dbReference>
<evidence type="ECO:0000256" key="3">
    <source>
        <dbReference type="ARBA" id="ARBA00022448"/>
    </source>
</evidence>
<evidence type="ECO:0000313" key="9">
    <source>
        <dbReference type="EMBL" id="CEM61292.1"/>
    </source>
</evidence>
<dbReference type="PIRSF" id="PIRSF005353">
    <property type="entry name" value="PbuG"/>
    <property type="match status" value="1"/>
</dbReference>
<evidence type="ECO:0000313" key="10">
    <source>
        <dbReference type="Proteomes" id="UP000042527"/>
    </source>
</evidence>
<keyword evidence="4 8" id="KW-1003">Cell membrane</keyword>
<gene>
    <name evidence="9" type="ORF">TPHV1_170023</name>
</gene>
<accession>A0A0B7GUR6</accession>
<dbReference type="OrthoDB" id="9808458at2"/>
<dbReference type="Pfam" id="PF00860">
    <property type="entry name" value="Xan_ur_permease"/>
    <property type="match status" value="1"/>
</dbReference>
<dbReference type="InterPro" id="IPR026033">
    <property type="entry name" value="Azg-like_bact_archaea"/>
</dbReference>
<reference evidence="10" key="1">
    <citation type="submission" date="2015-01" db="EMBL/GenBank/DDBJ databases">
        <authorList>
            <person name="Manzoor Shahid"/>
            <person name="Zubair Saima"/>
        </authorList>
    </citation>
    <scope>NUCLEOTIDE SEQUENCE [LARGE SCALE GENOMIC DNA]</scope>
    <source>
        <strain evidence="10">V1</strain>
    </source>
</reference>
<comment type="subcellular location">
    <subcellularLocation>
        <location evidence="1 8">Cell membrane</location>
        <topology evidence="1 8">Multi-pass membrane protein</topology>
    </subcellularLocation>
</comment>
<dbReference type="RefSeq" id="WP_002697257.1">
    <property type="nucleotide sequence ID" value="NZ_CDNC01000009.1"/>
</dbReference>
<name>A0A0B7GUR6_TREPH</name>
<evidence type="ECO:0000256" key="7">
    <source>
        <dbReference type="ARBA" id="ARBA00023136"/>
    </source>
</evidence>
<evidence type="ECO:0000256" key="2">
    <source>
        <dbReference type="ARBA" id="ARBA00005697"/>
    </source>
</evidence>
<dbReference type="InterPro" id="IPR006043">
    <property type="entry name" value="NCS2"/>
</dbReference>
<keyword evidence="3 8" id="KW-0813">Transport</keyword>
<organism evidence="9 10">
    <name type="scientific">Treponema phagedenis</name>
    <dbReference type="NCBI Taxonomy" id="162"/>
    <lineage>
        <taxon>Bacteria</taxon>
        <taxon>Pseudomonadati</taxon>
        <taxon>Spirochaetota</taxon>
        <taxon>Spirochaetia</taxon>
        <taxon>Spirochaetales</taxon>
        <taxon>Treponemataceae</taxon>
        <taxon>Treponema</taxon>
    </lineage>
</organism>
<protein>
    <submittedName>
        <fullName evidence="9">Uncharacterized protein</fullName>
    </submittedName>
</protein>